<name>A0A3D9T0B7_9ACTN</name>
<evidence type="ECO:0000313" key="5">
    <source>
        <dbReference type="Proteomes" id="UP000256661"/>
    </source>
</evidence>
<feature type="region of interest" description="Disordered" evidence="1">
    <location>
        <begin position="62"/>
        <end position="155"/>
    </location>
</feature>
<dbReference type="RefSeq" id="WP_116022787.1">
    <property type="nucleotide sequence ID" value="NZ_QTTT01000001.1"/>
</dbReference>
<keyword evidence="5" id="KW-1185">Reference proteome</keyword>
<feature type="domain" description="DUF6458" evidence="3">
    <location>
        <begin position="1"/>
        <end position="57"/>
    </location>
</feature>
<keyword evidence="2" id="KW-0812">Transmembrane</keyword>
<keyword evidence="2" id="KW-0472">Membrane</keyword>
<dbReference type="AlphaFoldDB" id="A0A3D9T0B7"/>
<sequence length="155" mass="16675">MGFGASLTFIAIGAILAFALNVDLSGVNIQMVGWILILVGAASMIFTFVYTRPRRRGEIAEIADEEPVYLVHPEESAPAPEPPTVDQPIPPHVHTDPAGHADPAAAPTRPPRSAPLAREPHEGTQATPQPHGDGRAPQPGRHFQEGHTRTRPERL</sequence>
<dbReference type="OrthoDB" id="4775046at2"/>
<organism evidence="4 5">
    <name type="scientific">Thermomonospora umbrina</name>
    <dbReference type="NCBI Taxonomy" id="111806"/>
    <lineage>
        <taxon>Bacteria</taxon>
        <taxon>Bacillati</taxon>
        <taxon>Actinomycetota</taxon>
        <taxon>Actinomycetes</taxon>
        <taxon>Streptosporangiales</taxon>
        <taxon>Thermomonosporaceae</taxon>
        <taxon>Thermomonospora</taxon>
    </lineage>
</organism>
<dbReference type="Proteomes" id="UP000256661">
    <property type="component" value="Unassembled WGS sequence"/>
</dbReference>
<evidence type="ECO:0000256" key="1">
    <source>
        <dbReference type="SAM" id="MobiDB-lite"/>
    </source>
</evidence>
<protein>
    <recommendedName>
        <fullName evidence="3">DUF6458 domain-containing protein</fullName>
    </recommendedName>
</protein>
<dbReference type="Pfam" id="PF20059">
    <property type="entry name" value="DUF6458"/>
    <property type="match status" value="1"/>
</dbReference>
<dbReference type="EMBL" id="QTTT01000001">
    <property type="protein sequence ID" value="REE97271.1"/>
    <property type="molecule type" value="Genomic_DNA"/>
</dbReference>
<feature type="compositionally biased region" description="Pro residues" evidence="1">
    <location>
        <begin position="79"/>
        <end position="91"/>
    </location>
</feature>
<feature type="compositionally biased region" description="Basic and acidic residues" evidence="1">
    <location>
        <begin position="142"/>
        <end position="155"/>
    </location>
</feature>
<accession>A0A3D9T0B7</accession>
<evidence type="ECO:0000259" key="3">
    <source>
        <dbReference type="Pfam" id="PF20059"/>
    </source>
</evidence>
<feature type="transmembrane region" description="Helical" evidence="2">
    <location>
        <begin position="29"/>
        <end position="50"/>
    </location>
</feature>
<comment type="caution">
    <text evidence="4">The sequence shown here is derived from an EMBL/GenBank/DDBJ whole genome shotgun (WGS) entry which is preliminary data.</text>
</comment>
<reference evidence="4 5" key="1">
    <citation type="submission" date="2018-08" db="EMBL/GenBank/DDBJ databases">
        <title>Sequencing the genomes of 1000 actinobacteria strains.</title>
        <authorList>
            <person name="Klenk H.-P."/>
        </authorList>
    </citation>
    <scope>NUCLEOTIDE SEQUENCE [LARGE SCALE GENOMIC DNA]</scope>
    <source>
        <strain evidence="4 5">DSM 43927</strain>
    </source>
</reference>
<keyword evidence="2" id="KW-1133">Transmembrane helix</keyword>
<gene>
    <name evidence="4" type="ORF">DFJ69_2736</name>
</gene>
<proteinExistence type="predicted"/>
<dbReference type="InterPro" id="IPR045597">
    <property type="entry name" value="DUF6458"/>
</dbReference>
<evidence type="ECO:0000256" key="2">
    <source>
        <dbReference type="SAM" id="Phobius"/>
    </source>
</evidence>
<evidence type="ECO:0000313" key="4">
    <source>
        <dbReference type="EMBL" id="REE97271.1"/>
    </source>
</evidence>